<accession>A0A2N0A2J4</accession>
<keyword evidence="1" id="KW-1133">Transmembrane helix</keyword>
<gene>
    <name evidence="2" type="ORF">CH365_04395</name>
</gene>
<organism evidence="2 3">
    <name type="scientific">Leptospira neocaledonica</name>
    <dbReference type="NCBI Taxonomy" id="2023192"/>
    <lineage>
        <taxon>Bacteria</taxon>
        <taxon>Pseudomonadati</taxon>
        <taxon>Spirochaetota</taxon>
        <taxon>Spirochaetia</taxon>
        <taxon>Leptospirales</taxon>
        <taxon>Leptospiraceae</taxon>
        <taxon>Leptospira</taxon>
    </lineage>
</organism>
<dbReference type="Proteomes" id="UP000231843">
    <property type="component" value="Unassembled WGS sequence"/>
</dbReference>
<dbReference type="AlphaFoldDB" id="A0A2N0A2J4"/>
<keyword evidence="1" id="KW-0812">Transmembrane</keyword>
<keyword evidence="3" id="KW-1185">Reference proteome</keyword>
<evidence type="ECO:0000313" key="2">
    <source>
        <dbReference type="EMBL" id="PJZ78550.1"/>
    </source>
</evidence>
<proteinExistence type="predicted"/>
<sequence>MEVILKFQYVIVISFFVLINIGCQISKKETFDLPHIRKIHFQDIDFDKATYDKDTRMYSQFFETPGYVYSVGWDKKDVIIGEMYKKGGLIEIYTYHDNRLNSKTKSRRGEFEPYYKEDIADNAEQTEDSIFYYLKNK</sequence>
<evidence type="ECO:0000256" key="1">
    <source>
        <dbReference type="SAM" id="Phobius"/>
    </source>
</evidence>
<reference evidence="2 3" key="1">
    <citation type="submission" date="2017-07" db="EMBL/GenBank/DDBJ databases">
        <title>Leptospira spp. isolated from tropical soils.</title>
        <authorList>
            <person name="Thibeaux R."/>
            <person name="Iraola G."/>
            <person name="Ferres I."/>
            <person name="Bierque E."/>
            <person name="Girault D."/>
            <person name="Soupe-Gilbert M.-E."/>
            <person name="Picardeau M."/>
            <person name="Goarant C."/>
        </authorList>
    </citation>
    <scope>NUCLEOTIDE SEQUENCE [LARGE SCALE GENOMIC DNA]</scope>
    <source>
        <strain evidence="2 3">ES4-C-A1</strain>
    </source>
</reference>
<protein>
    <submittedName>
        <fullName evidence="2">Uncharacterized protein</fullName>
    </submittedName>
</protein>
<name>A0A2N0A2J4_9LEPT</name>
<keyword evidence="1" id="KW-0472">Membrane</keyword>
<feature type="transmembrane region" description="Helical" evidence="1">
    <location>
        <begin position="6"/>
        <end position="23"/>
    </location>
</feature>
<evidence type="ECO:0000313" key="3">
    <source>
        <dbReference type="Proteomes" id="UP000231843"/>
    </source>
</evidence>
<dbReference type="EMBL" id="NPEA01000002">
    <property type="protein sequence ID" value="PJZ78550.1"/>
    <property type="molecule type" value="Genomic_DNA"/>
</dbReference>
<comment type="caution">
    <text evidence="2">The sequence shown here is derived from an EMBL/GenBank/DDBJ whole genome shotgun (WGS) entry which is preliminary data.</text>
</comment>